<dbReference type="SUPFAM" id="SSF46955">
    <property type="entry name" value="Putative DNA-binding domain"/>
    <property type="match status" value="1"/>
</dbReference>
<organism evidence="1 2">
    <name type="scientific">Devosia algicola</name>
    <dbReference type="NCBI Taxonomy" id="3026418"/>
    <lineage>
        <taxon>Bacteria</taxon>
        <taxon>Pseudomonadati</taxon>
        <taxon>Pseudomonadota</taxon>
        <taxon>Alphaproteobacteria</taxon>
        <taxon>Hyphomicrobiales</taxon>
        <taxon>Devosiaceae</taxon>
        <taxon>Devosia</taxon>
    </lineage>
</organism>
<reference evidence="1 2" key="1">
    <citation type="submission" date="2023-02" db="EMBL/GenBank/DDBJ databases">
        <title>Devosia algicola sp. nov., isolated from the phycosphere of marine algae.</title>
        <authorList>
            <person name="Kim J.M."/>
            <person name="Lee J.K."/>
            <person name="Choi B.J."/>
            <person name="Bayburt H."/>
            <person name="Jeon C.O."/>
        </authorList>
    </citation>
    <scope>NUCLEOTIDE SEQUENCE [LARGE SCALE GENOMIC DNA]</scope>
    <source>
        <strain evidence="1 2">G20-9</strain>
    </source>
</reference>
<accession>A0ABY7YPH1</accession>
<dbReference type="EMBL" id="CP118246">
    <property type="protein sequence ID" value="WDR03087.1"/>
    <property type="molecule type" value="Genomic_DNA"/>
</dbReference>
<proteinExistence type="predicted"/>
<gene>
    <name evidence="1" type="ORF">PSQ19_02470</name>
</gene>
<dbReference type="Proteomes" id="UP001220530">
    <property type="component" value="Chromosome"/>
</dbReference>
<dbReference type="RefSeq" id="WP_282219489.1">
    <property type="nucleotide sequence ID" value="NZ_CP118246.1"/>
</dbReference>
<evidence type="ECO:0000313" key="1">
    <source>
        <dbReference type="EMBL" id="WDR03087.1"/>
    </source>
</evidence>
<dbReference type="InterPro" id="IPR009061">
    <property type="entry name" value="DNA-bd_dom_put_sf"/>
</dbReference>
<evidence type="ECO:0000313" key="2">
    <source>
        <dbReference type="Proteomes" id="UP001220530"/>
    </source>
</evidence>
<keyword evidence="2" id="KW-1185">Reference proteome</keyword>
<name>A0ABY7YPH1_9HYPH</name>
<sequence>MPLEQAASEIASPWLDTAAAALHLGREPGTLRGWRSVGKGPAFHLVSGRFVRYHIDDLEAFEGRQPAKKLSADDAASR</sequence>
<protein>
    <submittedName>
        <fullName evidence="1">Helix-turn-helix domain-containing protein</fullName>
    </submittedName>
</protein>